<protein>
    <submittedName>
        <fullName evidence="1">Uncharacterized protein</fullName>
    </submittedName>
</protein>
<keyword evidence="2" id="KW-1185">Reference proteome</keyword>
<evidence type="ECO:0000313" key="2">
    <source>
        <dbReference type="Proteomes" id="UP000233551"/>
    </source>
</evidence>
<dbReference type="Proteomes" id="UP000233551">
    <property type="component" value="Unassembled WGS sequence"/>
</dbReference>
<accession>A0A2I0KMH2</accession>
<proteinExistence type="predicted"/>
<organism evidence="1 2">
    <name type="scientific">Punica granatum</name>
    <name type="common">Pomegranate</name>
    <dbReference type="NCBI Taxonomy" id="22663"/>
    <lineage>
        <taxon>Eukaryota</taxon>
        <taxon>Viridiplantae</taxon>
        <taxon>Streptophyta</taxon>
        <taxon>Embryophyta</taxon>
        <taxon>Tracheophyta</taxon>
        <taxon>Spermatophyta</taxon>
        <taxon>Magnoliopsida</taxon>
        <taxon>eudicotyledons</taxon>
        <taxon>Gunneridae</taxon>
        <taxon>Pentapetalae</taxon>
        <taxon>rosids</taxon>
        <taxon>malvids</taxon>
        <taxon>Myrtales</taxon>
        <taxon>Lythraceae</taxon>
        <taxon>Punica</taxon>
    </lineage>
</organism>
<name>A0A2I0KMH2_PUNGR</name>
<reference evidence="1 2" key="1">
    <citation type="submission" date="2017-11" db="EMBL/GenBank/DDBJ databases">
        <title>De-novo sequencing of pomegranate (Punica granatum L.) genome.</title>
        <authorList>
            <person name="Akparov Z."/>
            <person name="Amiraslanov A."/>
            <person name="Hajiyeva S."/>
            <person name="Abbasov M."/>
            <person name="Kaur K."/>
            <person name="Hamwieh A."/>
            <person name="Solovyev V."/>
            <person name="Salamov A."/>
            <person name="Braich B."/>
            <person name="Kosarev P."/>
            <person name="Mahmoud A."/>
            <person name="Hajiyev E."/>
            <person name="Babayeva S."/>
            <person name="Izzatullayeva V."/>
            <person name="Mammadov A."/>
            <person name="Mammadov A."/>
            <person name="Sharifova S."/>
            <person name="Ojaghi J."/>
            <person name="Eynullazada K."/>
            <person name="Bayramov B."/>
            <person name="Abdulazimova A."/>
            <person name="Shahmuradov I."/>
        </authorList>
    </citation>
    <scope>NUCLEOTIDE SEQUENCE [LARGE SCALE GENOMIC DNA]</scope>
    <source>
        <strain evidence="2">cv. AG2017</strain>
        <tissue evidence="1">Leaf</tissue>
    </source>
</reference>
<gene>
    <name evidence="1" type="ORF">CRG98_009949</name>
</gene>
<dbReference type="EMBL" id="PGOL01000484">
    <property type="protein sequence ID" value="PKI69678.1"/>
    <property type="molecule type" value="Genomic_DNA"/>
</dbReference>
<sequence length="65" mass="7069">MTRKDALGCVGGRARLREESCARSRDDAWSGLLTGTDQNVDSHRGPHCALLDRSAWECPPSRGDA</sequence>
<dbReference type="AlphaFoldDB" id="A0A2I0KMH2"/>
<evidence type="ECO:0000313" key="1">
    <source>
        <dbReference type="EMBL" id="PKI69678.1"/>
    </source>
</evidence>
<comment type="caution">
    <text evidence="1">The sequence shown here is derived from an EMBL/GenBank/DDBJ whole genome shotgun (WGS) entry which is preliminary data.</text>
</comment>